<evidence type="ECO:0000313" key="1">
    <source>
        <dbReference type="EMBL" id="CAG9831360.1"/>
    </source>
</evidence>
<evidence type="ECO:0008006" key="3">
    <source>
        <dbReference type="Google" id="ProtNLM"/>
    </source>
</evidence>
<accession>A0A9N9XAD6</accession>
<protein>
    <recommendedName>
        <fullName evidence="3">Transposase</fullName>
    </recommendedName>
</protein>
<reference evidence="1" key="1">
    <citation type="submission" date="2022-01" db="EMBL/GenBank/DDBJ databases">
        <authorList>
            <person name="King R."/>
        </authorList>
    </citation>
    <scope>NUCLEOTIDE SEQUENCE</scope>
</reference>
<dbReference type="AlphaFoldDB" id="A0A9N9XAD6"/>
<organism evidence="1 2">
    <name type="scientific">Diabrotica balteata</name>
    <name type="common">Banded cucumber beetle</name>
    <dbReference type="NCBI Taxonomy" id="107213"/>
    <lineage>
        <taxon>Eukaryota</taxon>
        <taxon>Metazoa</taxon>
        <taxon>Ecdysozoa</taxon>
        <taxon>Arthropoda</taxon>
        <taxon>Hexapoda</taxon>
        <taxon>Insecta</taxon>
        <taxon>Pterygota</taxon>
        <taxon>Neoptera</taxon>
        <taxon>Endopterygota</taxon>
        <taxon>Coleoptera</taxon>
        <taxon>Polyphaga</taxon>
        <taxon>Cucujiformia</taxon>
        <taxon>Chrysomeloidea</taxon>
        <taxon>Chrysomelidae</taxon>
        <taxon>Galerucinae</taxon>
        <taxon>Diabroticina</taxon>
        <taxon>Diabroticites</taxon>
        <taxon>Diabrotica</taxon>
    </lineage>
</organism>
<sequence length="103" mass="12073">MTTKLDIMQSFVEDPHTSSRRVAQVHDVGRSSVLGLLHKNIFKRYKINLLQELSEDDFDRRLEFTEVMMDKMEKDKNFVNRICFSDEATFTPCGSVNGHNLRY</sequence>
<dbReference type="PANTHER" id="PTHR47326:SF1">
    <property type="entry name" value="HTH PSQ-TYPE DOMAIN-CONTAINING PROTEIN"/>
    <property type="match status" value="1"/>
</dbReference>
<proteinExistence type="predicted"/>
<dbReference type="Proteomes" id="UP001153709">
    <property type="component" value="Chromosome 3"/>
</dbReference>
<dbReference type="EMBL" id="OU898278">
    <property type="protein sequence ID" value="CAG9831360.1"/>
    <property type="molecule type" value="Genomic_DNA"/>
</dbReference>
<gene>
    <name evidence="1" type="ORF">DIABBA_LOCUS4958</name>
</gene>
<evidence type="ECO:0000313" key="2">
    <source>
        <dbReference type="Proteomes" id="UP001153709"/>
    </source>
</evidence>
<name>A0A9N9XAD6_DIABA</name>
<keyword evidence="2" id="KW-1185">Reference proteome</keyword>
<dbReference type="PANTHER" id="PTHR47326">
    <property type="entry name" value="TRANSPOSABLE ELEMENT TC3 TRANSPOSASE-LIKE PROTEIN"/>
    <property type="match status" value="1"/>
</dbReference>
<dbReference type="OrthoDB" id="6759184at2759"/>